<dbReference type="EMBL" id="CALSDN010000018">
    <property type="protein sequence ID" value="CAH6723662.1"/>
    <property type="molecule type" value="Genomic_DNA"/>
</dbReference>
<sequence>MIIARRRFYRRAIINRRRSKRKSTPRVKRSGGVDHRTVENAGKGYFFKIFNVFLKMNVPTKGQKSLKVTNDIMLRTLPRNQSSMYARSTTDVYGLEV</sequence>
<reference evidence="1" key="1">
    <citation type="submission" date="2022-06" db="EMBL/GenBank/DDBJ databases">
        <authorList>
            <person name="Legras J.-L."/>
            <person name="Devillers H."/>
            <person name="Grondin C."/>
        </authorList>
    </citation>
    <scope>NUCLEOTIDE SEQUENCE</scope>
    <source>
        <strain evidence="1">CLIB 1444</strain>
    </source>
</reference>
<gene>
    <name evidence="1" type="ORF">CLIB1444_18S00562</name>
</gene>
<proteinExistence type="predicted"/>
<accession>A0ACA9YEZ6</accession>
<dbReference type="Proteomes" id="UP001152531">
    <property type="component" value="Unassembled WGS sequence"/>
</dbReference>
<keyword evidence="2" id="KW-1185">Reference proteome</keyword>
<comment type="caution">
    <text evidence="1">The sequence shown here is derived from an EMBL/GenBank/DDBJ whole genome shotgun (WGS) entry which is preliminary data.</text>
</comment>
<organism evidence="1 2">
    <name type="scientific">[Candida] jaroonii</name>
    <dbReference type="NCBI Taxonomy" id="467808"/>
    <lineage>
        <taxon>Eukaryota</taxon>
        <taxon>Fungi</taxon>
        <taxon>Dikarya</taxon>
        <taxon>Ascomycota</taxon>
        <taxon>Saccharomycotina</taxon>
        <taxon>Pichiomycetes</taxon>
        <taxon>Debaryomycetaceae</taxon>
        <taxon>Yamadazyma</taxon>
    </lineage>
</organism>
<evidence type="ECO:0000313" key="2">
    <source>
        <dbReference type="Proteomes" id="UP001152531"/>
    </source>
</evidence>
<protein>
    <submittedName>
        <fullName evidence="1">Uncharacterized protein</fullName>
    </submittedName>
</protein>
<evidence type="ECO:0000313" key="1">
    <source>
        <dbReference type="EMBL" id="CAH6723662.1"/>
    </source>
</evidence>
<name>A0ACA9YEZ6_9ASCO</name>